<name>A0A8H6JB25_9PEZI</name>
<accession>A0A8H6JB25</accession>
<reference evidence="2" key="1">
    <citation type="journal article" date="2020" name="Phytopathology">
        <title>Genome Sequence Resources of Colletotrichum truncatum, C. plurivorum, C. musicola, and C. sojae: Four Species Pathogenic to Soybean (Glycine max).</title>
        <authorList>
            <person name="Rogerio F."/>
            <person name="Boufleur T.R."/>
            <person name="Ciampi-Guillardi M."/>
            <person name="Sukno S.A."/>
            <person name="Thon M.R."/>
            <person name="Massola Junior N.S."/>
            <person name="Baroncelli R."/>
        </authorList>
    </citation>
    <scope>NUCLEOTIDE SEQUENCE</scope>
    <source>
        <strain evidence="2">LFN0074</strain>
    </source>
</reference>
<evidence type="ECO:0000256" key="1">
    <source>
        <dbReference type="SAM" id="MobiDB-lite"/>
    </source>
</evidence>
<feature type="region of interest" description="Disordered" evidence="1">
    <location>
        <begin position="48"/>
        <end position="85"/>
    </location>
</feature>
<dbReference type="Proteomes" id="UP000639643">
    <property type="component" value="Unassembled WGS sequence"/>
</dbReference>
<sequence length="142" mass="15100">MPDVHHGSASPANLRLVLTVSTAVRLPPFLSLPIPVVRSRERLPDNGPLTAGGFVHGKHMRAGKRSGSSISSRAEANRRQARVPPLDPGPVTTFYFLSLNSHAILSKLDSIWALETTANVPDSPPGSAEAEKQRPVATPNAS</sequence>
<comment type="caution">
    <text evidence="2">The sequence shown here is derived from an EMBL/GenBank/DDBJ whole genome shotgun (WGS) entry which is preliminary data.</text>
</comment>
<proteinExistence type="predicted"/>
<dbReference type="AlphaFoldDB" id="A0A8H6JB25"/>
<evidence type="ECO:0000313" key="2">
    <source>
        <dbReference type="EMBL" id="KAF6809677.1"/>
    </source>
</evidence>
<organism evidence="2 3">
    <name type="scientific">Colletotrichum musicola</name>
    <dbReference type="NCBI Taxonomy" id="2175873"/>
    <lineage>
        <taxon>Eukaryota</taxon>
        <taxon>Fungi</taxon>
        <taxon>Dikarya</taxon>
        <taxon>Ascomycota</taxon>
        <taxon>Pezizomycotina</taxon>
        <taxon>Sordariomycetes</taxon>
        <taxon>Hypocreomycetidae</taxon>
        <taxon>Glomerellales</taxon>
        <taxon>Glomerellaceae</taxon>
        <taxon>Colletotrichum</taxon>
        <taxon>Colletotrichum orchidearum species complex</taxon>
    </lineage>
</organism>
<dbReference type="EMBL" id="WIGM01000881">
    <property type="protein sequence ID" value="KAF6809677.1"/>
    <property type="molecule type" value="Genomic_DNA"/>
</dbReference>
<gene>
    <name evidence="2" type="ORF">CMUS01_13633</name>
</gene>
<evidence type="ECO:0000313" key="3">
    <source>
        <dbReference type="Proteomes" id="UP000639643"/>
    </source>
</evidence>
<feature type="region of interest" description="Disordered" evidence="1">
    <location>
        <begin position="118"/>
        <end position="142"/>
    </location>
</feature>
<protein>
    <submittedName>
        <fullName evidence="2">Uncharacterized protein</fullName>
    </submittedName>
</protein>
<keyword evidence="3" id="KW-1185">Reference proteome</keyword>